<reference evidence="1" key="1">
    <citation type="submission" date="2020-11" db="EMBL/GenBank/DDBJ databases">
        <authorList>
            <person name="Tran Van P."/>
        </authorList>
    </citation>
    <scope>NUCLEOTIDE SEQUENCE</scope>
</reference>
<protein>
    <recommendedName>
        <fullName evidence="3">Sulfotransferase</fullName>
    </recommendedName>
</protein>
<dbReference type="OrthoDB" id="6138663at2759"/>
<proteinExistence type="predicted"/>
<sequence>MLFSLRRPWGIARCRLRLALLALLAFFFFVAGPRRATTVSKRGSDANLVLLLSTWHRTGSTFLGEALTSPSRAYFFEPLWLTRTRKDDKGDWPRLLRGLYECESREIDRFLPNLRAA</sequence>
<evidence type="ECO:0000313" key="1">
    <source>
        <dbReference type="EMBL" id="CAD7254602.1"/>
    </source>
</evidence>
<evidence type="ECO:0000313" key="2">
    <source>
        <dbReference type="Proteomes" id="UP000677054"/>
    </source>
</evidence>
<keyword evidence="2" id="KW-1185">Reference proteome</keyword>
<name>A0A7R9AIL2_9CRUS</name>
<dbReference type="EMBL" id="LR910328">
    <property type="protein sequence ID" value="CAD7254602.1"/>
    <property type="molecule type" value="Genomic_DNA"/>
</dbReference>
<feature type="non-terminal residue" evidence="1">
    <location>
        <position position="1"/>
    </location>
</feature>
<gene>
    <name evidence="1" type="ORF">DSTB1V02_LOCUS14348</name>
</gene>
<evidence type="ECO:0008006" key="3">
    <source>
        <dbReference type="Google" id="ProtNLM"/>
    </source>
</evidence>
<dbReference type="AlphaFoldDB" id="A0A7R9AIL2"/>
<dbReference type="EMBL" id="CAJPEV010010810">
    <property type="protein sequence ID" value="CAG0906093.1"/>
    <property type="molecule type" value="Genomic_DNA"/>
</dbReference>
<accession>A0A7R9AIL2</accession>
<organism evidence="1">
    <name type="scientific">Darwinula stevensoni</name>
    <dbReference type="NCBI Taxonomy" id="69355"/>
    <lineage>
        <taxon>Eukaryota</taxon>
        <taxon>Metazoa</taxon>
        <taxon>Ecdysozoa</taxon>
        <taxon>Arthropoda</taxon>
        <taxon>Crustacea</taxon>
        <taxon>Oligostraca</taxon>
        <taxon>Ostracoda</taxon>
        <taxon>Podocopa</taxon>
        <taxon>Podocopida</taxon>
        <taxon>Darwinulocopina</taxon>
        <taxon>Darwinuloidea</taxon>
        <taxon>Darwinulidae</taxon>
        <taxon>Darwinula</taxon>
    </lineage>
</organism>
<dbReference type="Proteomes" id="UP000677054">
    <property type="component" value="Unassembled WGS sequence"/>
</dbReference>